<feature type="transmembrane region" description="Helical" evidence="5">
    <location>
        <begin position="203"/>
        <end position="227"/>
    </location>
</feature>
<evidence type="ECO:0000259" key="6">
    <source>
        <dbReference type="PROSITE" id="PS50262"/>
    </source>
</evidence>
<dbReference type="Proteomes" id="UP000663852">
    <property type="component" value="Unassembled WGS sequence"/>
</dbReference>
<evidence type="ECO:0000256" key="3">
    <source>
        <dbReference type="ARBA" id="ARBA00022989"/>
    </source>
</evidence>
<feature type="domain" description="G-protein coupled receptors family 1 profile" evidence="6">
    <location>
        <begin position="219"/>
        <end position="361"/>
    </location>
</feature>
<dbReference type="EMBL" id="CAJNOJ010000317">
    <property type="protein sequence ID" value="CAF1394976.1"/>
    <property type="molecule type" value="Genomic_DNA"/>
</dbReference>
<name>A0A816E7M8_ADIRI</name>
<evidence type="ECO:0000313" key="8">
    <source>
        <dbReference type="EMBL" id="CAF1646849.1"/>
    </source>
</evidence>
<comment type="subcellular location">
    <subcellularLocation>
        <location evidence="1">Membrane</location>
    </subcellularLocation>
</comment>
<dbReference type="Gene3D" id="1.20.1070.10">
    <property type="entry name" value="Rhodopsin 7-helix transmembrane proteins"/>
    <property type="match status" value="1"/>
</dbReference>
<keyword evidence="3 5" id="KW-1133">Transmembrane helix</keyword>
<dbReference type="GO" id="GO:0016020">
    <property type="term" value="C:membrane"/>
    <property type="evidence" value="ECO:0007669"/>
    <property type="project" value="UniProtKB-SubCell"/>
</dbReference>
<organism evidence="8 9">
    <name type="scientific">Adineta ricciae</name>
    <name type="common">Rotifer</name>
    <dbReference type="NCBI Taxonomy" id="249248"/>
    <lineage>
        <taxon>Eukaryota</taxon>
        <taxon>Metazoa</taxon>
        <taxon>Spiralia</taxon>
        <taxon>Gnathifera</taxon>
        <taxon>Rotifera</taxon>
        <taxon>Eurotatoria</taxon>
        <taxon>Bdelloidea</taxon>
        <taxon>Adinetida</taxon>
        <taxon>Adinetidae</taxon>
        <taxon>Adineta</taxon>
    </lineage>
</organism>
<evidence type="ECO:0000256" key="5">
    <source>
        <dbReference type="SAM" id="Phobius"/>
    </source>
</evidence>
<evidence type="ECO:0000313" key="9">
    <source>
        <dbReference type="Proteomes" id="UP000663828"/>
    </source>
</evidence>
<dbReference type="PROSITE" id="PS00022">
    <property type="entry name" value="EGF_1"/>
    <property type="match status" value="1"/>
</dbReference>
<dbReference type="SUPFAM" id="SSF81321">
    <property type="entry name" value="Family A G protein-coupled receptor-like"/>
    <property type="match status" value="1"/>
</dbReference>
<evidence type="ECO:0000256" key="2">
    <source>
        <dbReference type="ARBA" id="ARBA00022692"/>
    </source>
</evidence>
<reference evidence="8" key="1">
    <citation type="submission" date="2021-02" db="EMBL/GenBank/DDBJ databases">
        <authorList>
            <person name="Nowell W R."/>
        </authorList>
    </citation>
    <scope>NUCLEOTIDE SEQUENCE</scope>
</reference>
<proteinExistence type="predicted"/>
<keyword evidence="2 5" id="KW-0812">Transmembrane</keyword>
<feature type="transmembrane region" description="Helical" evidence="5">
    <location>
        <begin position="296"/>
        <end position="313"/>
    </location>
</feature>
<comment type="caution">
    <text evidence="8">The sequence shown here is derived from an EMBL/GenBank/DDBJ whole genome shotgun (WGS) entry which is preliminary data.</text>
</comment>
<dbReference type="InterPro" id="IPR017452">
    <property type="entry name" value="GPCR_Rhodpsn_7TM"/>
</dbReference>
<dbReference type="OrthoDB" id="10051941at2759"/>
<dbReference type="PROSITE" id="PS50262">
    <property type="entry name" value="G_PROTEIN_RECEP_F1_2"/>
    <property type="match status" value="1"/>
</dbReference>
<gene>
    <name evidence="7" type="ORF">EDS130_LOCUS35684</name>
    <name evidence="8" type="ORF">XAT740_LOCUS54267</name>
</gene>
<accession>A0A816E7M8</accession>
<dbReference type="InterPro" id="IPR000742">
    <property type="entry name" value="EGF"/>
</dbReference>
<dbReference type="AlphaFoldDB" id="A0A816E7M8"/>
<sequence length="361" mass="42455">MKHGIILQGFDSSSFNLVNQQSYVGYLPDLFLFSTSLHFIPKFILIKFFQIEKSDLHFLVLILTTLQTSYLNTSIEFSTKTLCPYSSSLLTGNFSQNDLTFQYHYLCQNFSELKCFRYDNHFCICDRKLNNERAECFSYNNRFEQCTNCLSNGKCLRGNWKISSDFVCLCPHCFYGRLCQFQIQIFSFTLDSLLNNESQHVHYILIGFIFLLFLIGLLNNTCCFLTIKENLRRKLFLSYLICILTIINQFSLIFLLFKIIYVFLGTNGKFENLFKLNLILCQSSTYLSSIFIRSNHWLTSLITILRVFIVFFPRKDFSKKFNLKSILIILIFVVITHIHEIFYSIIVEDVQSQTYCLTNYS</sequence>
<evidence type="ECO:0000256" key="1">
    <source>
        <dbReference type="ARBA" id="ARBA00004370"/>
    </source>
</evidence>
<feature type="transmembrane region" description="Helical" evidence="5">
    <location>
        <begin position="325"/>
        <end position="346"/>
    </location>
</feature>
<evidence type="ECO:0000313" key="7">
    <source>
        <dbReference type="EMBL" id="CAF1394976.1"/>
    </source>
</evidence>
<dbReference type="EMBL" id="CAJNOR010009656">
    <property type="protein sequence ID" value="CAF1646849.1"/>
    <property type="molecule type" value="Genomic_DNA"/>
</dbReference>
<keyword evidence="9" id="KW-1185">Reference proteome</keyword>
<feature type="transmembrane region" description="Helical" evidence="5">
    <location>
        <begin position="239"/>
        <end position="264"/>
    </location>
</feature>
<evidence type="ECO:0000256" key="4">
    <source>
        <dbReference type="ARBA" id="ARBA00023136"/>
    </source>
</evidence>
<dbReference type="Proteomes" id="UP000663828">
    <property type="component" value="Unassembled WGS sequence"/>
</dbReference>
<keyword evidence="4 5" id="KW-0472">Membrane</keyword>
<protein>
    <recommendedName>
        <fullName evidence="6">G-protein coupled receptors family 1 profile domain-containing protein</fullName>
    </recommendedName>
</protein>